<proteinExistence type="predicted"/>
<evidence type="ECO:0000256" key="1">
    <source>
        <dbReference type="ARBA" id="ARBA00023117"/>
    </source>
</evidence>
<dbReference type="PRINTS" id="PR00503">
    <property type="entry name" value="BROMODOMAIN"/>
</dbReference>
<dbReference type="SMART" id="SM00297">
    <property type="entry name" value="BROMO"/>
    <property type="match status" value="1"/>
</dbReference>
<dbReference type="RefSeq" id="XP_015884132.1">
    <property type="nucleotide sequence ID" value="XM_016028646.4"/>
</dbReference>
<dbReference type="SUPFAM" id="SSF47370">
    <property type="entry name" value="Bromodomain"/>
    <property type="match status" value="1"/>
</dbReference>
<feature type="region of interest" description="Disordered" evidence="3">
    <location>
        <begin position="1"/>
        <end position="96"/>
    </location>
</feature>
<dbReference type="Gene3D" id="1.20.920.10">
    <property type="entry name" value="Bromodomain-like"/>
    <property type="match status" value="1"/>
</dbReference>
<sequence>MGEVSETAMTTTAKKKKKGRPSLLDLQIRSLKQQQQNLNQNRNLQPQPQNPNSLNFTFNPNSRSSRRKPNLNASSPPAQDWISGVGGEDDDDERKEKKHKLLLGFNSNSNSHYQTLSLNSLSINSVPNGSGSNADGDDPEVAFKRRKISPAHHGSIQTNQNQKVLIATDSSIHGSQVESGPTTPLPDKKLLVFILDRLQKKDTYEVFSEPVDPEELPDYHDIVEKPMDFQTVRQKLDEGAYSCLEYFEKDVFLICTNAMQYNAADTIYFRQARSIQELAKKDFENLRQNGNNCQPQPKRRGRPPGKSLKKSIERSPVDCVGPESLSDTTLASGGEKANWSNTYNLRKGSTTCKLRAADALNGVSHGSLNGETCTSWFSEWENEFPASVLRSVMKYGKKQFPVDENRRDTYGHTLAAGHVQTILDALEGEWKELMPVGPYLEYGYARSLARFAAGLGPTVWEIASKKIGSVLPIGIKFGPGWIGEDETSQQQQSLFSKKFLSDPMADDHKSRLLSPSPSVSNSVAVNGCFLQSREDPNTTRRLNTHNESASLDSNISHCITTPLPPFPLHQDFIINSGVNGLQSGNVAYALPQKGVFKPAAAEMLGMVSSSNTTSCHPVPRNDIDSNEAKLSITTNRSNPGNMLPLGSSLDLHRAPQLGIGGEGSWQPQLSMNHTQDFYHLASDLNVRFQAPGSPGSIVQIGSPQQPDLALQL</sequence>
<feature type="region of interest" description="Disordered" evidence="3">
    <location>
        <begin position="287"/>
        <end position="334"/>
    </location>
</feature>
<evidence type="ECO:0000259" key="4">
    <source>
        <dbReference type="PROSITE" id="PS50014"/>
    </source>
</evidence>
<accession>A0A6P4A7E5</accession>
<dbReference type="InterPro" id="IPR036427">
    <property type="entry name" value="Bromodomain-like_sf"/>
</dbReference>
<keyword evidence="1 2" id="KW-0103">Bromodomain</keyword>
<name>A0A6P4A7E5_ZIZJJ</name>
<gene>
    <name evidence="6" type="primary">LOC107419832</name>
</gene>
<evidence type="ECO:0000313" key="5">
    <source>
        <dbReference type="Proteomes" id="UP001652623"/>
    </source>
</evidence>
<dbReference type="InterPro" id="IPR051831">
    <property type="entry name" value="Bromodomain_contain_prot"/>
</dbReference>
<evidence type="ECO:0000313" key="6">
    <source>
        <dbReference type="RefSeq" id="XP_015884132.1"/>
    </source>
</evidence>
<dbReference type="InParanoid" id="A0A6P4A7E5"/>
<dbReference type="KEGG" id="zju:107419832"/>
<dbReference type="Proteomes" id="UP001652623">
    <property type="component" value="Chromosome 5"/>
</dbReference>
<dbReference type="InterPro" id="IPR001487">
    <property type="entry name" value="Bromodomain"/>
</dbReference>
<dbReference type="PANTHER" id="PTHR22881:SF11">
    <property type="entry name" value="BROMODOMAIN-CONTAINING PROTEIN DDB_G0270170-LIKE ISOFORM X1"/>
    <property type="match status" value="1"/>
</dbReference>
<organism evidence="5 6">
    <name type="scientific">Ziziphus jujuba</name>
    <name type="common">Chinese jujube</name>
    <name type="synonym">Ziziphus sativa</name>
    <dbReference type="NCBI Taxonomy" id="326968"/>
    <lineage>
        <taxon>Eukaryota</taxon>
        <taxon>Viridiplantae</taxon>
        <taxon>Streptophyta</taxon>
        <taxon>Embryophyta</taxon>
        <taxon>Tracheophyta</taxon>
        <taxon>Spermatophyta</taxon>
        <taxon>Magnoliopsida</taxon>
        <taxon>eudicotyledons</taxon>
        <taxon>Gunneridae</taxon>
        <taxon>Pentapetalae</taxon>
        <taxon>rosids</taxon>
        <taxon>fabids</taxon>
        <taxon>Rosales</taxon>
        <taxon>Rhamnaceae</taxon>
        <taxon>Paliureae</taxon>
        <taxon>Ziziphus</taxon>
    </lineage>
</organism>
<protein>
    <submittedName>
        <fullName evidence="6">Uncharacterized protein LOC107419832</fullName>
    </submittedName>
</protein>
<reference evidence="6" key="1">
    <citation type="submission" date="2025-08" db="UniProtKB">
        <authorList>
            <consortium name="RefSeq"/>
        </authorList>
    </citation>
    <scope>IDENTIFICATION</scope>
    <source>
        <tissue evidence="6">Seedling</tissue>
    </source>
</reference>
<feature type="compositionally biased region" description="Low complexity" evidence="3">
    <location>
        <begin position="33"/>
        <end position="55"/>
    </location>
</feature>
<keyword evidence="5" id="KW-1185">Reference proteome</keyword>
<evidence type="ECO:0000256" key="2">
    <source>
        <dbReference type="PROSITE-ProRule" id="PRU00035"/>
    </source>
</evidence>
<dbReference type="GeneID" id="107419832"/>
<evidence type="ECO:0000256" key="3">
    <source>
        <dbReference type="SAM" id="MobiDB-lite"/>
    </source>
</evidence>
<dbReference type="FunCoup" id="A0A6P4A7E5">
    <property type="interactions" value="1702"/>
</dbReference>
<dbReference type="Pfam" id="PF00439">
    <property type="entry name" value="Bromodomain"/>
    <property type="match status" value="1"/>
</dbReference>
<feature type="compositionally biased region" description="Basic residues" evidence="3">
    <location>
        <begin position="297"/>
        <end position="309"/>
    </location>
</feature>
<dbReference type="PANTHER" id="PTHR22881">
    <property type="entry name" value="BROMODOMAIN CONTAINING PROTEIN"/>
    <property type="match status" value="1"/>
</dbReference>
<feature type="domain" description="Bromo" evidence="4">
    <location>
        <begin position="199"/>
        <end position="269"/>
    </location>
</feature>
<dbReference type="PROSITE" id="PS50014">
    <property type="entry name" value="BROMODOMAIN_2"/>
    <property type="match status" value="1"/>
</dbReference>
<dbReference type="AlphaFoldDB" id="A0A6P4A7E5"/>